<feature type="compositionally biased region" description="Acidic residues" evidence="1">
    <location>
        <begin position="1"/>
        <end position="26"/>
    </location>
</feature>
<feature type="region of interest" description="Disordered" evidence="1">
    <location>
        <begin position="1"/>
        <end position="45"/>
    </location>
</feature>
<feature type="non-terminal residue" evidence="2">
    <location>
        <position position="1"/>
    </location>
</feature>
<accession>A0A1B6LD30</accession>
<dbReference type="AlphaFoldDB" id="A0A1B6LD30"/>
<evidence type="ECO:0008006" key="3">
    <source>
        <dbReference type="Google" id="ProtNLM"/>
    </source>
</evidence>
<feature type="compositionally biased region" description="Basic and acidic residues" evidence="1">
    <location>
        <begin position="496"/>
        <end position="507"/>
    </location>
</feature>
<evidence type="ECO:0000313" key="2">
    <source>
        <dbReference type="EMBL" id="JAT21617.1"/>
    </source>
</evidence>
<organism evidence="2">
    <name type="scientific">Graphocephala atropunctata</name>
    <dbReference type="NCBI Taxonomy" id="36148"/>
    <lineage>
        <taxon>Eukaryota</taxon>
        <taxon>Metazoa</taxon>
        <taxon>Ecdysozoa</taxon>
        <taxon>Arthropoda</taxon>
        <taxon>Hexapoda</taxon>
        <taxon>Insecta</taxon>
        <taxon>Pterygota</taxon>
        <taxon>Neoptera</taxon>
        <taxon>Paraneoptera</taxon>
        <taxon>Hemiptera</taxon>
        <taxon>Auchenorrhyncha</taxon>
        <taxon>Membracoidea</taxon>
        <taxon>Cicadellidae</taxon>
        <taxon>Cicadellinae</taxon>
        <taxon>Cicadellini</taxon>
        <taxon>Graphocephala</taxon>
    </lineage>
</organism>
<name>A0A1B6LD30_9HEMI</name>
<proteinExistence type="predicted"/>
<feature type="region of interest" description="Disordered" evidence="1">
    <location>
        <begin position="344"/>
        <end position="386"/>
    </location>
</feature>
<gene>
    <name evidence="2" type="ORF">g.22662</name>
</gene>
<protein>
    <recommendedName>
        <fullName evidence="3">FLYWCH-type domain-containing protein</fullName>
    </recommendedName>
</protein>
<dbReference type="EMBL" id="GEBQ01018360">
    <property type="protein sequence ID" value="JAT21617.1"/>
    <property type="molecule type" value="Transcribed_RNA"/>
</dbReference>
<feature type="region of interest" description="Disordered" evidence="1">
    <location>
        <begin position="449"/>
        <end position="516"/>
    </location>
</feature>
<dbReference type="Gene3D" id="2.20.25.240">
    <property type="match status" value="1"/>
</dbReference>
<feature type="non-terminal residue" evidence="2">
    <location>
        <position position="516"/>
    </location>
</feature>
<feature type="compositionally biased region" description="Acidic residues" evidence="1">
    <location>
        <begin position="355"/>
        <end position="377"/>
    </location>
</feature>
<sequence length="516" mass="58927">VDDVNENGYGDDTDLEQEYTEEEYLDEDRPEHLEPPKNTPLSPRERLMKRLTKTSEQYSPSEKLTSRSNKTIYHNGEGFYYHYSYSKGDIQYMRCAEKRCKARGWMPSNNPGEPIIPTRGSPVHNHQPNFTRRKQLLFMHRCKLRAANENLTVNEIWDSEANRDPLTASQISAQNIKTQMRRYRLEHAASLAAFDSATPMTVDSAVGQKYLGGAEWDDVERVPTEGDEILWHEAGYFYSTYKILEGLERVTCVESSCEAKAEVRVPEDGEPQIRLESGKRHSHAPNWQRRAELLFIDRCRQRAVAARQSIDTIYQDEASKELIVAARLGPVRVKQAMAAAKKMHRENMDYTQGEGENDDEEEDGLVFDESEATEESESLSQQVPVSLSESLLSQEDGAMVYHDGSGHFYKEISLQKSIRILKCLDCEVQATMALAPTNAPITLLDSSAQHAHPPDLHRMSRSSTVNQIETEPKKPRPRLGPKSVKYQMSEEEEEKDGDHDTQADQRYTDYVTLEDE</sequence>
<evidence type="ECO:0000256" key="1">
    <source>
        <dbReference type="SAM" id="MobiDB-lite"/>
    </source>
</evidence>
<reference evidence="2" key="1">
    <citation type="submission" date="2015-11" db="EMBL/GenBank/DDBJ databases">
        <title>De novo transcriptome assembly of four potential Pierce s Disease insect vectors from Arizona vineyards.</title>
        <authorList>
            <person name="Tassone E.E."/>
        </authorList>
    </citation>
    <scope>NUCLEOTIDE SEQUENCE</scope>
</reference>